<keyword evidence="1" id="KW-0436">Ligase</keyword>
<dbReference type="InterPro" id="IPR014746">
    <property type="entry name" value="Gln_synth/guanido_kin_cat_dom"/>
</dbReference>
<dbReference type="PANTHER" id="PTHR43785:SF2">
    <property type="entry name" value="TYPE-1 GLUTAMINE SYNTHETASE 1"/>
    <property type="match status" value="1"/>
</dbReference>
<dbReference type="OrthoDB" id="3364440at2759"/>
<dbReference type="InterPro" id="IPR008146">
    <property type="entry name" value="Gln_synth_cat_dom"/>
</dbReference>
<name>A0A2A9PJ07_OPHUN</name>
<evidence type="ECO:0000256" key="1">
    <source>
        <dbReference type="ARBA" id="ARBA00022598"/>
    </source>
</evidence>
<proteinExistence type="inferred from homology"/>
<sequence length="460" mass="50338">MTFLTLKDATPDTNPDVVDEATSNGHSPTTAIELLNDFLRRHPAIRFVRLQWQDMSGILRAQVVCVGIARALAAGTRTMRLCSSSCNGLVDNTLVEAASLTGGHTGFPDWSSLKTRPTLDPLYAGVMCRVGWHTPRSPKPSTDRCPRRALATVVDQARRLCQLEVLVGFEVEFEVFREEADGRLVLHSASLGTSACAGLRDPCYAYVEEAMLILLDAGVGLEVVHSEGAVGQYELVFGPRPPLEAVDELIVVQDTLKRVFARHGLVATMFPRPLPGRFQSNGQHTHLSINRPELEYSFLAGILERLRGLCALCLPFGLSYERILPRLAGDVVAWGTEDRSVPVRRIKPGHWEIRPVDATANMYLTVAAILSAGLIGCVNNEPLLLSDTGLHDGGLAAVGGMPLPTSIDEALDGLAQIVPELECMMQSKALQRYLQLKRVEALKLQNMGVDEARRFLTQLF</sequence>
<comment type="caution">
    <text evidence="5">The sequence shown here is derived from an EMBL/GenBank/DDBJ whole genome shotgun (WGS) entry which is preliminary data.</text>
</comment>
<dbReference type="AlphaFoldDB" id="A0A2A9PJ07"/>
<dbReference type="Proteomes" id="UP000037136">
    <property type="component" value="Unassembled WGS sequence"/>
</dbReference>
<evidence type="ECO:0000256" key="3">
    <source>
        <dbReference type="RuleBase" id="RU000384"/>
    </source>
</evidence>
<evidence type="ECO:0000313" key="6">
    <source>
        <dbReference type="Proteomes" id="UP000037136"/>
    </source>
</evidence>
<protein>
    <recommendedName>
        <fullName evidence="4">GS catalytic domain-containing protein</fullName>
    </recommendedName>
</protein>
<organism evidence="5 6">
    <name type="scientific">Ophiocordyceps unilateralis</name>
    <name type="common">Zombie-ant fungus</name>
    <name type="synonym">Torrubia unilateralis</name>
    <dbReference type="NCBI Taxonomy" id="268505"/>
    <lineage>
        <taxon>Eukaryota</taxon>
        <taxon>Fungi</taxon>
        <taxon>Dikarya</taxon>
        <taxon>Ascomycota</taxon>
        <taxon>Pezizomycotina</taxon>
        <taxon>Sordariomycetes</taxon>
        <taxon>Hypocreomycetidae</taxon>
        <taxon>Hypocreales</taxon>
        <taxon>Ophiocordycipitaceae</taxon>
        <taxon>Ophiocordyceps</taxon>
    </lineage>
</organism>
<reference evidence="5 6" key="2">
    <citation type="journal article" date="2017" name="Sci. Rep.">
        <title>Ant-infecting Ophiocordyceps genomes reveal a high diversity of potential behavioral manipulation genes and a possible major role for enterotoxins.</title>
        <authorList>
            <person name="de Bekker C."/>
            <person name="Ohm R.A."/>
            <person name="Evans H.C."/>
            <person name="Brachmann A."/>
            <person name="Hughes D.P."/>
        </authorList>
    </citation>
    <scope>NUCLEOTIDE SEQUENCE [LARGE SCALE GENOMIC DNA]</scope>
    <source>
        <strain evidence="5 6">SC16a</strain>
    </source>
</reference>
<evidence type="ECO:0000313" key="5">
    <source>
        <dbReference type="EMBL" id="PFH60806.1"/>
    </source>
</evidence>
<reference evidence="5 6" key="1">
    <citation type="journal article" date="2015" name="BMC Genomics">
        <title>Gene expression during zombie ant biting behavior reflects the complexity underlying fungal parasitic behavioral manipulation.</title>
        <authorList>
            <person name="de Bekker C."/>
            <person name="Ohm R.A."/>
            <person name="Loreto R.G."/>
            <person name="Sebastian A."/>
            <person name="Albert I."/>
            <person name="Merrow M."/>
            <person name="Brachmann A."/>
            <person name="Hughes D.P."/>
        </authorList>
    </citation>
    <scope>NUCLEOTIDE SEQUENCE [LARGE SCALE GENOMIC DNA]</scope>
    <source>
        <strain evidence="5 6">SC16a</strain>
    </source>
</reference>
<dbReference type="EMBL" id="LAZP02000107">
    <property type="protein sequence ID" value="PFH60806.1"/>
    <property type="molecule type" value="Genomic_DNA"/>
</dbReference>
<evidence type="ECO:0000259" key="4">
    <source>
        <dbReference type="PROSITE" id="PS51987"/>
    </source>
</evidence>
<feature type="domain" description="GS catalytic" evidence="4">
    <location>
        <begin position="146"/>
        <end position="460"/>
    </location>
</feature>
<accession>A0A2A9PJ07</accession>
<dbReference type="Gene3D" id="3.30.590.10">
    <property type="entry name" value="Glutamine synthetase/guanido kinase, catalytic domain"/>
    <property type="match status" value="1"/>
</dbReference>
<dbReference type="PROSITE" id="PS51987">
    <property type="entry name" value="GS_CATALYTIC"/>
    <property type="match status" value="1"/>
</dbReference>
<dbReference type="SMART" id="SM01230">
    <property type="entry name" value="Gln-synt_C"/>
    <property type="match status" value="1"/>
</dbReference>
<dbReference type="STRING" id="268505.A0A2A9PJ07"/>
<dbReference type="Pfam" id="PF00120">
    <property type="entry name" value="Gln-synt_C"/>
    <property type="match status" value="1"/>
</dbReference>
<dbReference type="GO" id="GO:0004356">
    <property type="term" value="F:glutamine synthetase activity"/>
    <property type="evidence" value="ECO:0007669"/>
    <property type="project" value="InterPro"/>
</dbReference>
<dbReference type="PANTHER" id="PTHR43785">
    <property type="entry name" value="GAMMA-GLUTAMYLPUTRESCINE SYNTHETASE"/>
    <property type="match status" value="1"/>
</dbReference>
<evidence type="ECO:0000256" key="2">
    <source>
        <dbReference type="PROSITE-ProRule" id="PRU01331"/>
    </source>
</evidence>
<keyword evidence="6" id="KW-1185">Reference proteome</keyword>
<gene>
    <name evidence="5" type="ORF">XA68_10320</name>
</gene>
<dbReference type="SUPFAM" id="SSF55931">
    <property type="entry name" value="Glutamine synthetase/guanido kinase"/>
    <property type="match status" value="1"/>
</dbReference>
<comment type="similarity">
    <text evidence="2 3">Belongs to the glutamine synthetase family.</text>
</comment>